<sequence length="927" mass="102911">MSFERKPVRYAHSSGHTDVCYSEDGQKMITCGTDGDIRIWSGFEDYDPVQTCVGEWSLCVRQKRNQIQIGTDNNNVQLLTYPNGERDGILTRFTAHVNHIAVGKNHNFIALAAEDLEIKVMDLLEGKEPLIFTGLTGPPLSVALCPKADLICVTSGDGYLRVWNVKTQVLLKEINCVLKTNSFMNAKLLCRIDFDPILGKYLAYPNENVIHILNIDDWTTYKTLVADSIGAAFSIVQFSPCGNFLAAASEDGDVVIWNVPSESPVNCSKQQSPIAICAMVWNPIGNGEIAYCDVQGQLGILTNCIKTLEIASTVAENGDALDVDFGDVQFEDDEDDENVVSLEKLKTSIMGPEPELQFDRESSAPSSRPRTPEVPLQVPFMPSSTPEHLNPRYLCWNDVGIVRAYGTSEDDSKSIEVEFHDATFHNSMMMQNYQNYNMASLNTSALAVANTEQITIIPLTSSVKEWSLKVEDGREISCIAASSKLVCFSTSNYLVHICTVYGTQKAVISIPGPVVSMAAFEDVLLVAYHASSPRKDDQCISMMLVRFEGLSVLNKNLPCPLQPESNLFWLGFSDVGTPASLDSNGMLYLFPLASNIWLPFCDTSKQRKGISDGFFVTAVFESYQNVRGIRCKGSNYPGFVPRPTLSEIPLEPPFIEITTEKSQMEANLFTWKVLQVEDVDKKFVETGLKTFVLACKNNLDLRALELIEMLENPQILSLALKYAAKLDKRRLAEKLTELASKSNFNGSDIKRRTEIHSSTITPKHLIRPSRKLTLSSSSKLMPRTKSANQQSKASQNTPNDLEDAPSTPDVNCSASDITVDDERPKHGCSTPSFLNSSLTDSTINSQESLFSDEEPKNPFLKGLRQSKPTAQNPLSLTDKFAGFDVGKKENKPVNDVADKRKQPDTPDLNTQKEKQRKLDRFMFSSRK</sequence>
<evidence type="ECO:0000313" key="1">
    <source>
        <dbReference type="EMBL" id="KAI4461214.1"/>
    </source>
</evidence>
<accession>A0ACB9T3A9</accession>
<comment type="caution">
    <text evidence="1">The sequence shown here is derived from an EMBL/GenBank/DDBJ whole genome shotgun (WGS) entry which is preliminary data.</text>
</comment>
<organism evidence="1 2">
    <name type="scientific">Holotrichia oblita</name>
    <name type="common">Chafer beetle</name>
    <dbReference type="NCBI Taxonomy" id="644536"/>
    <lineage>
        <taxon>Eukaryota</taxon>
        <taxon>Metazoa</taxon>
        <taxon>Ecdysozoa</taxon>
        <taxon>Arthropoda</taxon>
        <taxon>Hexapoda</taxon>
        <taxon>Insecta</taxon>
        <taxon>Pterygota</taxon>
        <taxon>Neoptera</taxon>
        <taxon>Endopterygota</taxon>
        <taxon>Coleoptera</taxon>
        <taxon>Polyphaga</taxon>
        <taxon>Scarabaeiformia</taxon>
        <taxon>Scarabaeidae</taxon>
        <taxon>Melolonthinae</taxon>
        <taxon>Holotrichia</taxon>
    </lineage>
</organism>
<evidence type="ECO:0000313" key="2">
    <source>
        <dbReference type="Proteomes" id="UP001056778"/>
    </source>
</evidence>
<reference evidence="1" key="1">
    <citation type="submission" date="2022-04" db="EMBL/GenBank/DDBJ databases">
        <title>Chromosome-scale genome assembly of Holotrichia oblita Faldermann.</title>
        <authorList>
            <person name="Rongchong L."/>
        </authorList>
    </citation>
    <scope>NUCLEOTIDE SEQUENCE</scope>
    <source>
        <strain evidence="1">81SQS9</strain>
    </source>
</reference>
<dbReference type="EMBL" id="CM043019">
    <property type="protein sequence ID" value="KAI4461214.1"/>
    <property type="molecule type" value="Genomic_DNA"/>
</dbReference>
<proteinExistence type="predicted"/>
<dbReference type="Proteomes" id="UP001056778">
    <property type="component" value="Chromosome 5"/>
</dbReference>
<gene>
    <name evidence="1" type="ORF">MML48_5g00001280</name>
</gene>
<name>A0ACB9T3A9_HOLOL</name>
<keyword evidence="2" id="KW-1185">Reference proteome</keyword>
<protein>
    <submittedName>
        <fullName evidence="1">Wd repeat and hmg-box dna binding protein</fullName>
    </submittedName>
</protein>